<dbReference type="Gene3D" id="1.20.1050.10">
    <property type="match status" value="1"/>
</dbReference>
<evidence type="ECO:0000313" key="4">
    <source>
        <dbReference type="Proteomes" id="UP000779574"/>
    </source>
</evidence>
<protein>
    <recommendedName>
        <fullName evidence="5">GST N-terminal domain-containing protein</fullName>
    </recommendedName>
</protein>
<dbReference type="InterPro" id="IPR004045">
    <property type="entry name" value="Glutathione_S-Trfase_N"/>
</dbReference>
<proteinExistence type="predicted"/>
<evidence type="ECO:0000259" key="1">
    <source>
        <dbReference type="Pfam" id="PF13409"/>
    </source>
</evidence>
<name>A0A9P8JF37_AURME</name>
<organism evidence="3 4">
    <name type="scientific">Aureobasidium melanogenum</name>
    <name type="common">Aureobasidium pullulans var. melanogenum</name>
    <dbReference type="NCBI Taxonomy" id="46634"/>
    <lineage>
        <taxon>Eukaryota</taxon>
        <taxon>Fungi</taxon>
        <taxon>Dikarya</taxon>
        <taxon>Ascomycota</taxon>
        <taxon>Pezizomycotina</taxon>
        <taxon>Dothideomycetes</taxon>
        <taxon>Dothideomycetidae</taxon>
        <taxon>Dothideales</taxon>
        <taxon>Saccotheciaceae</taxon>
        <taxon>Aureobasidium</taxon>
    </lineage>
</organism>
<dbReference type="SUPFAM" id="SSF52833">
    <property type="entry name" value="Thioredoxin-like"/>
    <property type="match status" value="1"/>
</dbReference>
<gene>
    <name evidence="3" type="ORF">KCU76_g1232</name>
</gene>
<accession>A0A9P8JF37</accession>
<feature type="domain" description="Glutathione S-transferase UstS-like C-terminal" evidence="2">
    <location>
        <begin position="131"/>
        <end position="254"/>
    </location>
</feature>
<feature type="non-terminal residue" evidence="3">
    <location>
        <position position="263"/>
    </location>
</feature>
<evidence type="ECO:0008006" key="5">
    <source>
        <dbReference type="Google" id="ProtNLM"/>
    </source>
</evidence>
<sequence length="263" mass="29642">MTSEIVFHDLTSKKWPYSWSPFTLRTTLCLNYLELPYKHDEISYPDIAKTLSSLGVKPPPEDADKAIKFTLPAISVGDETTMGSSAIAEKLASLKPEYEKKLFPQGQESRDVLKKFEEDVLSKVNKAMGGMPKHVIAFVPLFLDERGSEYFYATREPRLGKLETLRMEGLEEEKEKGWKGLVKEAVMPFLDFYREIDGDGKGVYAFGGNEAQYVDFCVVGFIQWWICARGEEDIMAALEEAGDGRLAKIMKGCEGLLKPKELS</sequence>
<dbReference type="InterPro" id="IPR054416">
    <property type="entry name" value="GST_UstS-like_C"/>
</dbReference>
<evidence type="ECO:0000313" key="3">
    <source>
        <dbReference type="EMBL" id="KAG9699834.1"/>
    </source>
</evidence>
<reference evidence="3" key="1">
    <citation type="journal article" date="2021" name="J Fungi (Basel)">
        <title>Virulence traits and population genomics of the black yeast Aureobasidium melanogenum.</title>
        <authorList>
            <person name="Cernosa A."/>
            <person name="Sun X."/>
            <person name="Gostincar C."/>
            <person name="Fang C."/>
            <person name="Gunde-Cimerman N."/>
            <person name="Song Z."/>
        </authorList>
    </citation>
    <scope>NUCLEOTIDE SEQUENCE</scope>
    <source>
        <strain evidence="3">EXF-9911</strain>
    </source>
</reference>
<dbReference type="Gene3D" id="3.40.30.10">
    <property type="entry name" value="Glutaredoxin"/>
    <property type="match status" value="1"/>
</dbReference>
<dbReference type="Pfam" id="PF22041">
    <property type="entry name" value="GST_C_7"/>
    <property type="match status" value="1"/>
</dbReference>
<dbReference type="EMBL" id="JAHFXF010000026">
    <property type="protein sequence ID" value="KAG9699834.1"/>
    <property type="molecule type" value="Genomic_DNA"/>
</dbReference>
<evidence type="ECO:0000259" key="2">
    <source>
        <dbReference type="Pfam" id="PF22041"/>
    </source>
</evidence>
<dbReference type="Proteomes" id="UP000779574">
    <property type="component" value="Unassembled WGS sequence"/>
</dbReference>
<dbReference type="Pfam" id="PF13409">
    <property type="entry name" value="GST_N_2"/>
    <property type="match status" value="1"/>
</dbReference>
<reference evidence="3" key="2">
    <citation type="submission" date="2021-08" db="EMBL/GenBank/DDBJ databases">
        <authorList>
            <person name="Gostincar C."/>
            <person name="Sun X."/>
            <person name="Song Z."/>
            <person name="Gunde-Cimerman N."/>
        </authorList>
    </citation>
    <scope>NUCLEOTIDE SEQUENCE</scope>
    <source>
        <strain evidence="3">EXF-9911</strain>
    </source>
</reference>
<dbReference type="OrthoDB" id="4951845at2759"/>
<dbReference type="AlphaFoldDB" id="A0A9P8JF37"/>
<feature type="domain" description="GST N-terminal" evidence="1">
    <location>
        <begin position="19"/>
        <end position="93"/>
    </location>
</feature>
<comment type="caution">
    <text evidence="3">The sequence shown here is derived from an EMBL/GenBank/DDBJ whole genome shotgun (WGS) entry which is preliminary data.</text>
</comment>
<dbReference type="InterPro" id="IPR036249">
    <property type="entry name" value="Thioredoxin-like_sf"/>
</dbReference>